<dbReference type="PANTHER" id="PTHR44757:SF2">
    <property type="entry name" value="BIOFILM ARCHITECTURE MAINTENANCE PROTEIN MBAA"/>
    <property type="match status" value="1"/>
</dbReference>
<dbReference type="SMART" id="SM00086">
    <property type="entry name" value="PAC"/>
    <property type="match status" value="2"/>
</dbReference>
<dbReference type="PROSITE" id="PS50887">
    <property type="entry name" value="GGDEF"/>
    <property type="match status" value="1"/>
</dbReference>
<name>A0A511WZH6_9BACI</name>
<dbReference type="InterPro" id="IPR035919">
    <property type="entry name" value="EAL_sf"/>
</dbReference>
<dbReference type="InterPro" id="IPR001610">
    <property type="entry name" value="PAC"/>
</dbReference>
<proteinExistence type="predicted"/>
<dbReference type="CDD" id="cd01949">
    <property type="entry name" value="GGDEF"/>
    <property type="match status" value="1"/>
</dbReference>
<protein>
    <recommendedName>
        <fullName evidence="6">GGDEF domain-containing protein</fullName>
    </recommendedName>
</protein>
<comment type="caution">
    <text evidence="4">The sequence shown here is derived from an EMBL/GenBank/DDBJ whole genome shotgun (WGS) entry which is preliminary data.</text>
</comment>
<dbReference type="PANTHER" id="PTHR44757">
    <property type="entry name" value="DIGUANYLATE CYCLASE DGCP"/>
    <property type="match status" value="1"/>
</dbReference>
<dbReference type="CDD" id="cd00130">
    <property type="entry name" value="PAS"/>
    <property type="match status" value="3"/>
</dbReference>
<dbReference type="NCBIfam" id="TIGR00254">
    <property type="entry name" value="GGDEF"/>
    <property type="match status" value="1"/>
</dbReference>
<dbReference type="InterPro" id="IPR029787">
    <property type="entry name" value="Nucleotide_cyclase"/>
</dbReference>
<dbReference type="STRING" id="442899.SAMN05720591_10612"/>
<dbReference type="Pfam" id="PF13426">
    <property type="entry name" value="PAS_9"/>
    <property type="match status" value="2"/>
</dbReference>
<dbReference type="Pfam" id="PF00990">
    <property type="entry name" value="GGDEF"/>
    <property type="match status" value="1"/>
</dbReference>
<dbReference type="RefSeq" id="WP_170243623.1">
    <property type="nucleotide sequence ID" value="NZ_BJYE01000005.1"/>
</dbReference>
<dbReference type="CDD" id="cd01948">
    <property type="entry name" value="EAL"/>
    <property type="match status" value="1"/>
</dbReference>
<dbReference type="NCBIfam" id="TIGR00229">
    <property type="entry name" value="sensory_box"/>
    <property type="match status" value="3"/>
</dbReference>
<keyword evidence="5" id="KW-1185">Reference proteome</keyword>
<dbReference type="SMART" id="SM00091">
    <property type="entry name" value="PAS"/>
    <property type="match status" value="3"/>
</dbReference>
<accession>A0A511WZH6</accession>
<dbReference type="SUPFAM" id="SSF55785">
    <property type="entry name" value="PYP-like sensor domain (PAS domain)"/>
    <property type="match status" value="3"/>
</dbReference>
<evidence type="ECO:0000259" key="3">
    <source>
        <dbReference type="PROSITE" id="PS50887"/>
    </source>
</evidence>
<dbReference type="Pfam" id="PF13188">
    <property type="entry name" value="PAS_8"/>
    <property type="match status" value="1"/>
</dbReference>
<dbReference type="InterPro" id="IPR001633">
    <property type="entry name" value="EAL_dom"/>
</dbReference>
<dbReference type="PROSITE" id="PS50112">
    <property type="entry name" value="PAS"/>
    <property type="match status" value="2"/>
</dbReference>
<dbReference type="SMART" id="SM00267">
    <property type="entry name" value="GGDEF"/>
    <property type="match status" value="1"/>
</dbReference>
<dbReference type="Gene3D" id="3.30.450.20">
    <property type="entry name" value="PAS domain"/>
    <property type="match status" value="3"/>
</dbReference>
<feature type="domain" description="EAL" evidence="2">
    <location>
        <begin position="536"/>
        <end position="785"/>
    </location>
</feature>
<evidence type="ECO:0000313" key="5">
    <source>
        <dbReference type="Proteomes" id="UP000321400"/>
    </source>
</evidence>
<feature type="domain" description="GGDEF" evidence="3">
    <location>
        <begin position="400"/>
        <end position="531"/>
    </location>
</feature>
<gene>
    <name evidence="4" type="ORF">HAL01_05530</name>
</gene>
<dbReference type="SUPFAM" id="SSF55073">
    <property type="entry name" value="Nucleotide cyclase"/>
    <property type="match status" value="1"/>
</dbReference>
<evidence type="ECO:0000259" key="2">
    <source>
        <dbReference type="PROSITE" id="PS50883"/>
    </source>
</evidence>
<dbReference type="Gene3D" id="3.30.70.270">
    <property type="match status" value="1"/>
</dbReference>
<evidence type="ECO:0000313" key="4">
    <source>
        <dbReference type="EMBL" id="GEN56089.1"/>
    </source>
</evidence>
<reference evidence="4 5" key="1">
    <citation type="submission" date="2019-07" db="EMBL/GenBank/DDBJ databases">
        <title>Whole genome shotgun sequence of Halolactibacillus alkaliphilus NBRC 103919.</title>
        <authorList>
            <person name="Hosoyama A."/>
            <person name="Uohara A."/>
            <person name="Ohji S."/>
            <person name="Ichikawa N."/>
        </authorList>
    </citation>
    <scope>NUCLEOTIDE SEQUENCE [LARGE SCALE GENOMIC DNA]</scope>
    <source>
        <strain evidence="4 5">NBRC 103919</strain>
    </source>
</reference>
<dbReference type="Proteomes" id="UP000321400">
    <property type="component" value="Unassembled WGS sequence"/>
</dbReference>
<dbReference type="AlphaFoldDB" id="A0A511WZH6"/>
<dbReference type="Pfam" id="PF00563">
    <property type="entry name" value="EAL"/>
    <property type="match status" value="1"/>
</dbReference>
<feature type="domain" description="PAS" evidence="1">
    <location>
        <begin position="126"/>
        <end position="196"/>
    </location>
</feature>
<dbReference type="InterPro" id="IPR052155">
    <property type="entry name" value="Biofilm_reg_signaling"/>
</dbReference>
<sequence length="785" mass="89617">MSELMIDKYTDDFYYTLFEQHHLPVLIISPHDGQIVDANKTALDFYGYTRKKLQNMTIHDINTLSKEAIQNKMAEAKARKERHFHFRHQLNNGTIREVKVNSIPVVYEGETLLFSLITDITQALENNAFFRTLFEKSPYAMMMMDRDYQVTRINQHFVSLFGYTEEEAIGKSPQHLIYLENKDQLFQANKQLIEEDIVITQSSVRRTKSGVMVDVQMVAMPVYIENVLVATCAIYIDKREEVALKSYNQMLASVLENTTQGVVITDTLGSIEWVNDAYTTITGYEEIEVLGRNPRLLQFGRHDQAFYQVMWHELLTHGTWSGEIWNKRKNGSIYPEYLKIFSIKDETETIVRFVGIFIDNSEADAHRKQIDALVSRDRLTGLYNRSFITERINQLLDNGQNLTLLYMDIDAFKAVNDNLGHAHGDELLIQFSHLLRQYFGEALFARVNGDEFVVVLSEHQKQQMDDLIAALFLALSEPFDLLGQTIYVSCSVGVASSCAHVQNANELFVHADVAMYEAKKYDGNAHVYYEEELTTAIKRTFQIKNVLQQVDFYEVLSVHYQSIIDLKTDKVVGAEALLRFETAELGKVSPAEFIPVAEKHGLIMKIGEWVLKRACIDMKPIVLTNASFKLAVNVSIQQLEDKTFSDRVKTILKETNYPAENLVLEVTEETSISDSTKVRNTLNTLGKTGITVAIDDFGTGYSSLEKLHELHVHQLKIDQSFIRDLDKTTAIVRAIIAMGKSLDLAIVAEGVETKKQLDFLKGTTCDFVQGYYFSRPVSLDDFIKE</sequence>
<dbReference type="InterPro" id="IPR035965">
    <property type="entry name" value="PAS-like_dom_sf"/>
</dbReference>
<dbReference type="InterPro" id="IPR000160">
    <property type="entry name" value="GGDEF_dom"/>
</dbReference>
<evidence type="ECO:0008006" key="6">
    <source>
        <dbReference type="Google" id="ProtNLM"/>
    </source>
</evidence>
<organism evidence="4 5">
    <name type="scientific">Halolactibacillus alkaliphilus</name>
    <dbReference type="NCBI Taxonomy" id="442899"/>
    <lineage>
        <taxon>Bacteria</taxon>
        <taxon>Bacillati</taxon>
        <taxon>Bacillota</taxon>
        <taxon>Bacilli</taxon>
        <taxon>Bacillales</taxon>
        <taxon>Bacillaceae</taxon>
        <taxon>Halolactibacillus</taxon>
    </lineage>
</organism>
<dbReference type="PROSITE" id="PS50883">
    <property type="entry name" value="EAL"/>
    <property type="match status" value="1"/>
</dbReference>
<evidence type="ECO:0000259" key="1">
    <source>
        <dbReference type="PROSITE" id="PS50112"/>
    </source>
</evidence>
<dbReference type="Gene3D" id="3.20.20.450">
    <property type="entry name" value="EAL domain"/>
    <property type="match status" value="1"/>
</dbReference>
<dbReference type="InterPro" id="IPR000014">
    <property type="entry name" value="PAS"/>
</dbReference>
<dbReference type="SUPFAM" id="SSF141868">
    <property type="entry name" value="EAL domain-like"/>
    <property type="match status" value="1"/>
</dbReference>
<dbReference type="SMART" id="SM00052">
    <property type="entry name" value="EAL"/>
    <property type="match status" value="1"/>
</dbReference>
<feature type="domain" description="PAS" evidence="1">
    <location>
        <begin position="247"/>
        <end position="299"/>
    </location>
</feature>
<dbReference type="EMBL" id="BJYE01000005">
    <property type="protein sequence ID" value="GEN56089.1"/>
    <property type="molecule type" value="Genomic_DNA"/>
</dbReference>
<dbReference type="InterPro" id="IPR043128">
    <property type="entry name" value="Rev_trsase/Diguanyl_cyclase"/>
</dbReference>